<dbReference type="EMBL" id="CP036434">
    <property type="protein sequence ID" value="QDV04792.1"/>
    <property type="molecule type" value="Genomic_DNA"/>
</dbReference>
<sequence>MQKAPSYIYPFREAPGANAWSESAWNDAIAAYQEERYHDALRSFLCMLDADRVPEGSLVGKEIHLEHGSVRMRVKVSEDSFSLEVPFLRIPEGGRAVAMMRKVMNLTNDLAMSRFLLRGEKDIYIVHRDEIAGVHPAKLRGVFLSVCTVADTYDDLFEDKFGAERVEALDVETWDAATLAKSHGALATIVSEGLAFCDLFEAKQNLGYAYNSLQYTFERITWTLWPQGVLRSKISETRRMLNDSSKGGAQRIELGKKALREIVGSSPEELGKSLYEARFILSQQDPVDFEKYQSVLEGPRDLMAQLRNSRDYDYACFVGSHSIYEDLADNHMPDEVVKIYVDALKEAGGKPVSEASAVLLQAISEVEALTVASEGTKEDEVQENIRQMQEAQQVRESA</sequence>
<evidence type="ECO:0000313" key="2">
    <source>
        <dbReference type="EMBL" id="QDV04792.1"/>
    </source>
</evidence>
<dbReference type="SUPFAM" id="SSF69635">
    <property type="entry name" value="Type III secretory system chaperone-like"/>
    <property type="match status" value="1"/>
</dbReference>
<dbReference type="RefSeq" id="WP_145194237.1">
    <property type="nucleotide sequence ID" value="NZ_CP036434.1"/>
</dbReference>
<reference evidence="2 3" key="1">
    <citation type="submission" date="2019-02" db="EMBL/GenBank/DDBJ databases">
        <title>Deep-cultivation of Planctomycetes and their phenomic and genomic characterization uncovers novel biology.</title>
        <authorList>
            <person name="Wiegand S."/>
            <person name="Jogler M."/>
            <person name="Boedeker C."/>
            <person name="Pinto D."/>
            <person name="Vollmers J."/>
            <person name="Rivas-Marin E."/>
            <person name="Kohn T."/>
            <person name="Peeters S.H."/>
            <person name="Heuer A."/>
            <person name="Rast P."/>
            <person name="Oberbeckmann S."/>
            <person name="Bunk B."/>
            <person name="Jeske O."/>
            <person name="Meyerdierks A."/>
            <person name="Storesund J.E."/>
            <person name="Kallscheuer N."/>
            <person name="Luecker S."/>
            <person name="Lage O.M."/>
            <person name="Pohl T."/>
            <person name="Merkel B.J."/>
            <person name="Hornburger P."/>
            <person name="Mueller R.-W."/>
            <person name="Bruemmer F."/>
            <person name="Labrenz M."/>
            <person name="Spormann A.M."/>
            <person name="Op den Camp H."/>
            <person name="Overmann J."/>
            <person name="Amann R."/>
            <person name="Jetten M.S.M."/>
            <person name="Mascher T."/>
            <person name="Medema M.H."/>
            <person name="Devos D.P."/>
            <person name="Kaster A.-K."/>
            <person name="Ovreas L."/>
            <person name="Rohde M."/>
            <person name="Galperin M.Y."/>
            <person name="Jogler C."/>
        </authorList>
    </citation>
    <scope>NUCLEOTIDE SEQUENCE [LARGE SCALE GENOMIC DNA]</scope>
    <source>
        <strain evidence="2 3">Poly30</strain>
    </source>
</reference>
<proteinExistence type="predicted"/>
<keyword evidence="3" id="KW-1185">Reference proteome</keyword>
<protein>
    <submittedName>
        <fullName evidence="2">Uncharacterized protein</fullName>
    </submittedName>
</protein>
<accession>A0A518EL31</accession>
<evidence type="ECO:0000313" key="3">
    <source>
        <dbReference type="Proteomes" id="UP000320390"/>
    </source>
</evidence>
<dbReference type="Gene3D" id="3.30.1460.10">
    <property type="match status" value="1"/>
</dbReference>
<name>A0A518EL31_9BACT</name>
<evidence type="ECO:0000256" key="1">
    <source>
        <dbReference type="SAM" id="MobiDB-lite"/>
    </source>
</evidence>
<organism evidence="2 3">
    <name type="scientific">Saltatorellus ferox</name>
    <dbReference type="NCBI Taxonomy" id="2528018"/>
    <lineage>
        <taxon>Bacteria</taxon>
        <taxon>Pseudomonadati</taxon>
        <taxon>Planctomycetota</taxon>
        <taxon>Planctomycetia</taxon>
        <taxon>Planctomycetia incertae sedis</taxon>
        <taxon>Saltatorellus</taxon>
    </lineage>
</organism>
<feature type="region of interest" description="Disordered" evidence="1">
    <location>
        <begin position="374"/>
        <end position="398"/>
    </location>
</feature>
<dbReference type="Proteomes" id="UP000320390">
    <property type="component" value="Chromosome"/>
</dbReference>
<feature type="compositionally biased region" description="Polar residues" evidence="1">
    <location>
        <begin position="384"/>
        <end position="398"/>
    </location>
</feature>
<dbReference type="OrthoDB" id="1097903at2"/>
<dbReference type="AlphaFoldDB" id="A0A518EL31"/>
<gene>
    <name evidence="2" type="ORF">Poly30_02850</name>
</gene>